<comment type="caution">
    <text evidence="1">The sequence shown here is derived from an EMBL/GenBank/DDBJ whole genome shotgun (WGS) entry which is preliminary data.</text>
</comment>
<evidence type="ECO:0000313" key="1">
    <source>
        <dbReference type="EMBL" id="KAK0724537.1"/>
    </source>
</evidence>
<accession>A0AA40E4A8</accession>
<proteinExistence type="predicted"/>
<reference evidence="1" key="1">
    <citation type="submission" date="2023-06" db="EMBL/GenBank/DDBJ databases">
        <title>Genome-scale phylogeny and comparative genomics of the fungal order Sordariales.</title>
        <authorList>
            <consortium name="Lawrence Berkeley National Laboratory"/>
            <person name="Hensen N."/>
            <person name="Bonometti L."/>
            <person name="Westerberg I."/>
            <person name="Brannstrom I.O."/>
            <person name="Guillou S."/>
            <person name="Cros-Aarteil S."/>
            <person name="Calhoun S."/>
            <person name="Haridas S."/>
            <person name="Kuo A."/>
            <person name="Mondo S."/>
            <person name="Pangilinan J."/>
            <person name="Riley R."/>
            <person name="Labutti K."/>
            <person name="Andreopoulos B."/>
            <person name="Lipzen A."/>
            <person name="Chen C."/>
            <person name="Yanf M."/>
            <person name="Daum C."/>
            <person name="Ng V."/>
            <person name="Clum A."/>
            <person name="Steindorff A."/>
            <person name="Ohm R."/>
            <person name="Martin F."/>
            <person name="Silar P."/>
            <person name="Natvig D."/>
            <person name="Lalanne C."/>
            <person name="Gautier V."/>
            <person name="Ament-Velasquez S.L."/>
            <person name="Kruys A."/>
            <person name="Hutchinson M.I."/>
            <person name="Powell A.J."/>
            <person name="Barry K."/>
            <person name="Miller A.N."/>
            <person name="Grigoriev I.V."/>
            <person name="Debuchy R."/>
            <person name="Gladieux P."/>
            <person name="Thoren M.H."/>
            <person name="Johannesson H."/>
        </authorList>
    </citation>
    <scope>NUCLEOTIDE SEQUENCE</scope>
    <source>
        <strain evidence="1">SMH4607-1</strain>
    </source>
</reference>
<gene>
    <name evidence="1" type="ORF">B0H67DRAFT_607061</name>
</gene>
<dbReference type="EMBL" id="JAUKUA010000002">
    <property type="protein sequence ID" value="KAK0724537.1"/>
    <property type="molecule type" value="Genomic_DNA"/>
</dbReference>
<evidence type="ECO:0000313" key="2">
    <source>
        <dbReference type="Proteomes" id="UP001172102"/>
    </source>
</evidence>
<organism evidence="1 2">
    <name type="scientific">Lasiosphaeris hirsuta</name>
    <dbReference type="NCBI Taxonomy" id="260670"/>
    <lineage>
        <taxon>Eukaryota</taxon>
        <taxon>Fungi</taxon>
        <taxon>Dikarya</taxon>
        <taxon>Ascomycota</taxon>
        <taxon>Pezizomycotina</taxon>
        <taxon>Sordariomycetes</taxon>
        <taxon>Sordariomycetidae</taxon>
        <taxon>Sordariales</taxon>
        <taxon>Lasiosphaeriaceae</taxon>
        <taxon>Lasiosphaeris</taxon>
    </lineage>
</organism>
<dbReference type="AlphaFoldDB" id="A0AA40E4A8"/>
<keyword evidence="2" id="KW-1185">Reference proteome</keyword>
<protein>
    <submittedName>
        <fullName evidence="1">Uncharacterized protein</fullName>
    </submittedName>
</protein>
<dbReference type="Proteomes" id="UP001172102">
    <property type="component" value="Unassembled WGS sequence"/>
</dbReference>
<sequence length="436" mass="48638">MSLFIERLFIEDLVCSVAGQVKTRAWDNGQAISDEDQIRTYLNIITAAPAAIPTNAEASGREQATNRARTRSLSVVMASYPEVYEISQHSLHYDMRGKIGTPCDSSHKRSGSKEQQTRIVSFECHVCGETCQNKLNLITAAEYAPLQASACLFGLDKIVQGWIAAAKIEWYEPIGIGGLGHEVSRRQEVGIFIAAGFELWRISKMNKDFTMDELQDLVRGSSASLPALHEAAYNFLVNTLWPLQEYRQTCAPPDDQDGWTDEGVARLREALDFNSKLRVALDIFAEQLGPVERALTRLRDKTTAIHDLLVAYINSTSARAESMGEDLRQITIFCPGMVSRLQSICEAAGLSLLAARDSVVVDAEYAQLGFPQLAASDFLASGRFDDFVKQVEAMHAKTERMRVFYDDEWYRVNARLSRANDWANFSAAVDAESERR</sequence>
<name>A0AA40E4A8_9PEZI</name>